<gene>
    <name evidence="3" type="ORF">K9B37_12030</name>
</gene>
<dbReference type="RefSeq" id="WP_224313331.1">
    <property type="nucleotide sequence ID" value="NZ_JAIRBM010000008.1"/>
</dbReference>
<evidence type="ECO:0000313" key="4">
    <source>
        <dbReference type="Proteomes" id="UP000704176"/>
    </source>
</evidence>
<feature type="compositionally biased region" description="Basic and acidic residues" evidence="1">
    <location>
        <begin position="64"/>
        <end position="76"/>
    </location>
</feature>
<feature type="compositionally biased region" description="Gly residues" evidence="1">
    <location>
        <begin position="27"/>
        <end position="62"/>
    </location>
</feature>
<sequence>MKHVLLKLGFLMVGLSLISGIAEARGGEGGGGRGGGESAHSSGGTGRGGNVGDSHPGGGFSGERGNHQERGPEMHCRGTYYGSAFYSCGG</sequence>
<proteinExistence type="predicted"/>
<feature type="chain" id="PRO_5045797147" evidence="2">
    <location>
        <begin position="25"/>
        <end position="90"/>
    </location>
</feature>
<protein>
    <submittedName>
        <fullName evidence="3">Uncharacterized protein</fullName>
    </submittedName>
</protein>
<keyword evidence="4" id="KW-1185">Reference proteome</keyword>
<dbReference type="Proteomes" id="UP000704176">
    <property type="component" value="Unassembled WGS sequence"/>
</dbReference>
<organism evidence="3 4">
    <name type="scientific">Microvirga puerhi</name>
    <dbReference type="NCBI Taxonomy" id="2876078"/>
    <lineage>
        <taxon>Bacteria</taxon>
        <taxon>Pseudomonadati</taxon>
        <taxon>Pseudomonadota</taxon>
        <taxon>Alphaproteobacteria</taxon>
        <taxon>Hyphomicrobiales</taxon>
        <taxon>Methylobacteriaceae</taxon>
        <taxon>Microvirga</taxon>
    </lineage>
</organism>
<feature type="signal peptide" evidence="2">
    <location>
        <begin position="1"/>
        <end position="24"/>
    </location>
</feature>
<dbReference type="EMBL" id="JAIRBM010000008">
    <property type="protein sequence ID" value="MBZ6077005.1"/>
    <property type="molecule type" value="Genomic_DNA"/>
</dbReference>
<name>A0ABS7VPH7_9HYPH</name>
<reference evidence="3 4" key="1">
    <citation type="submission" date="2021-09" db="EMBL/GenBank/DDBJ databases">
        <title>The complete genome sequence of a new microorganism.</title>
        <authorList>
            <person name="Zi Z."/>
        </authorList>
    </citation>
    <scope>NUCLEOTIDE SEQUENCE [LARGE SCALE GENOMIC DNA]</scope>
    <source>
        <strain evidence="3 4">WGZ8</strain>
    </source>
</reference>
<keyword evidence="2" id="KW-0732">Signal</keyword>
<evidence type="ECO:0000256" key="1">
    <source>
        <dbReference type="SAM" id="MobiDB-lite"/>
    </source>
</evidence>
<feature type="region of interest" description="Disordered" evidence="1">
    <location>
        <begin position="24"/>
        <end position="80"/>
    </location>
</feature>
<evidence type="ECO:0000256" key="2">
    <source>
        <dbReference type="SAM" id="SignalP"/>
    </source>
</evidence>
<accession>A0ABS7VPH7</accession>
<comment type="caution">
    <text evidence="3">The sequence shown here is derived from an EMBL/GenBank/DDBJ whole genome shotgun (WGS) entry which is preliminary data.</text>
</comment>
<evidence type="ECO:0000313" key="3">
    <source>
        <dbReference type="EMBL" id="MBZ6077005.1"/>
    </source>
</evidence>